<name>A0A1J4K3Y9_9EUKA</name>
<feature type="compositionally biased region" description="Basic and acidic residues" evidence="1">
    <location>
        <begin position="1"/>
        <end position="13"/>
    </location>
</feature>
<comment type="caution">
    <text evidence="2">The sequence shown here is derived from an EMBL/GenBank/DDBJ whole genome shotgun (WGS) entry which is preliminary data.</text>
</comment>
<protein>
    <submittedName>
        <fullName evidence="2">Uncharacterized protein</fullName>
    </submittedName>
</protein>
<evidence type="ECO:0000313" key="3">
    <source>
        <dbReference type="Proteomes" id="UP000179807"/>
    </source>
</evidence>
<proteinExistence type="predicted"/>
<feature type="region of interest" description="Disordered" evidence="1">
    <location>
        <begin position="1"/>
        <end position="65"/>
    </location>
</feature>
<keyword evidence="3" id="KW-1185">Reference proteome</keyword>
<gene>
    <name evidence="2" type="ORF">TRFO_05816</name>
</gene>
<reference evidence="2" key="1">
    <citation type="submission" date="2016-10" db="EMBL/GenBank/DDBJ databases">
        <authorList>
            <person name="Benchimol M."/>
            <person name="Almeida L.G."/>
            <person name="Vasconcelos A.T."/>
            <person name="Perreira-Neves A."/>
            <person name="Rosa I.A."/>
            <person name="Tasca T."/>
            <person name="Bogo M.R."/>
            <person name="de Souza W."/>
        </authorList>
    </citation>
    <scope>NUCLEOTIDE SEQUENCE [LARGE SCALE GENOMIC DNA]</scope>
    <source>
        <strain evidence="2">K</strain>
    </source>
</reference>
<evidence type="ECO:0000256" key="1">
    <source>
        <dbReference type="SAM" id="MobiDB-lite"/>
    </source>
</evidence>
<feature type="compositionally biased region" description="Basic and acidic residues" evidence="1">
    <location>
        <begin position="93"/>
        <end position="104"/>
    </location>
</feature>
<dbReference type="VEuPathDB" id="TrichDB:TRFO_05816"/>
<organism evidence="2 3">
    <name type="scientific">Tritrichomonas foetus</name>
    <dbReference type="NCBI Taxonomy" id="1144522"/>
    <lineage>
        <taxon>Eukaryota</taxon>
        <taxon>Metamonada</taxon>
        <taxon>Parabasalia</taxon>
        <taxon>Tritrichomonadida</taxon>
        <taxon>Tritrichomonadidae</taxon>
        <taxon>Tritrichomonas</taxon>
    </lineage>
</organism>
<feature type="compositionally biased region" description="Low complexity" evidence="1">
    <location>
        <begin position="105"/>
        <end position="119"/>
    </location>
</feature>
<dbReference type="EMBL" id="MLAK01000749">
    <property type="protein sequence ID" value="OHT05682.1"/>
    <property type="molecule type" value="Genomic_DNA"/>
</dbReference>
<dbReference type="GeneID" id="94827427"/>
<dbReference type="Proteomes" id="UP000179807">
    <property type="component" value="Unassembled WGS sequence"/>
</dbReference>
<sequence length="150" mass="16916">MEDDLSRYSDPSERQTPSNSARSDLLPVPKLNIHKDKSKKVKKVVPPSARSGNSSHRSGRCDEIPQLDVRFDVDQVRNILKDQIHFGLSSTENETKVKSPRNNENENMNINENMNRNENGSAGTSAPPEKVKSITFRLTETDNVKTEIQL</sequence>
<evidence type="ECO:0000313" key="2">
    <source>
        <dbReference type="EMBL" id="OHT05682.1"/>
    </source>
</evidence>
<feature type="region of interest" description="Disordered" evidence="1">
    <location>
        <begin position="91"/>
        <end position="132"/>
    </location>
</feature>
<accession>A0A1J4K3Y9</accession>
<dbReference type="RefSeq" id="XP_068358818.1">
    <property type="nucleotide sequence ID" value="XM_068492723.1"/>
</dbReference>
<dbReference type="AlphaFoldDB" id="A0A1J4K3Y9"/>